<evidence type="ECO:0000313" key="7">
    <source>
        <dbReference type="EMBL" id="MFD2679929.1"/>
    </source>
</evidence>
<dbReference type="SUPFAM" id="SSF46785">
    <property type="entry name" value="Winged helix' DNA-binding domain"/>
    <property type="match status" value="1"/>
</dbReference>
<dbReference type="SUPFAM" id="SSF55781">
    <property type="entry name" value="GAF domain-like"/>
    <property type="match status" value="1"/>
</dbReference>
<dbReference type="PANTHER" id="PTHR34824">
    <property type="entry name" value="HEAT-INDUCIBLE TRANSCRIPTION REPRESSOR HRCA"/>
    <property type="match status" value="1"/>
</dbReference>
<evidence type="ECO:0000256" key="4">
    <source>
        <dbReference type="ARBA" id="ARBA00023163"/>
    </source>
</evidence>
<evidence type="ECO:0000256" key="3">
    <source>
        <dbReference type="ARBA" id="ARBA00023016"/>
    </source>
</evidence>
<dbReference type="Gene3D" id="3.30.390.60">
    <property type="entry name" value="Heat-inducible transcription repressor hrca homolog, domain 3"/>
    <property type="match status" value="1"/>
</dbReference>
<reference evidence="8" key="1">
    <citation type="journal article" date="2019" name="Int. J. Syst. Evol. Microbiol.">
        <title>The Global Catalogue of Microorganisms (GCM) 10K type strain sequencing project: providing services to taxonomists for standard genome sequencing and annotation.</title>
        <authorList>
            <consortium name="The Broad Institute Genomics Platform"/>
            <consortium name="The Broad Institute Genome Sequencing Center for Infectious Disease"/>
            <person name="Wu L."/>
            <person name="Ma J."/>
        </authorList>
    </citation>
    <scope>NUCLEOTIDE SEQUENCE [LARGE SCALE GENOMIC DNA]</scope>
    <source>
        <strain evidence="8">KCTC 3913</strain>
    </source>
</reference>
<dbReference type="InterPro" id="IPR036388">
    <property type="entry name" value="WH-like_DNA-bd_sf"/>
</dbReference>
<dbReference type="InterPro" id="IPR023120">
    <property type="entry name" value="WHTH_transcript_rep_HrcA_IDD"/>
</dbReference>
<dbReference type="EMBL" id="JBHUMF010000009">
    <property type="protein sequence ID" value="MFD2679929.1"/>
    <property type="molecule type" value="Genomic_DNA"/>
</dbReference>
<keyword evidence="3 5" id="KW-0346">Stress response</keyword>
<name>A0ABW5RPK4_9BACI</name>
<evidence type="ECO:0000256" key="2">
    <source>
        <dbReference type="ARBA" id="ARBA00023015"/>
    </source>
</evidence>
<dbReference type="NCBIfam" id="TIGR00331">
    <property type="entry name" value="hrcA"/>
    <property type="match status" value="1"/>
</dbReference>
<evidence type="ECO:0000313" key="8">
    <source>
        <dbReference type="Proteomes" id="UP001597506"/>
    </source>
</evidence>
<evidence type="ECO:0000259" key="6">
    <source>
        <dbReference type="Pfam" id="PF01628"/>
    </source>
</evidence>
<comment type="caution">
    <text evidence="7">The sequence shown here is derived from an EMBL/GenBank/DDBJ whole genome shotgun (WGS) entry which is preliminary data.</text>
</comment>
<dbReference type="InterPro" id="IPR029016">
    <property type="entry name" value="GAF-like_dom_sf"/>
</dbReference>
<dbReference type="InterPro" id="IPR002571">
    <property type="entry name" value="HrcA"/>
</dbReference>
<dbReference type="Proteomes" id="UP001597506">
    <property type="component" value="Unassembled WGS sequence"/>
</dbReference>
<dbReference type="InterPro" id="IPR021153">
    <property type="entry name" value="HrcA_C"/>
</dbReference>
<accession>A0ABW5RPK4</accession>
<keyword evidence="1 5" id="KW-0678">Repressor</keyword>
<dbReference type="PANTHER" id="PTHR34824:SF1">
    <property type="entry name" value="HEAT-INDUCIBLE TRANSCRIPTION REPRESSOR HRCA"/>
    <property type="match status" value="1"/>
</dbReference>
<dbReference type="PIRSF" id="PIRSF005485">
    <property type="entry name" value="HrcA"/>
    <property type="match status" value="1"/>
</dbReference>
<dbReference type="RefSeq" id="WP_377932962.1">
    <property type="nucleotide sequence ID" value="NZ_JBHUMF010000009.1"/>
</dbReference>
<keyword evidence="8" id="KW-1185">Reference proteome</keyword>
<dbReference type="Pfam" id="PF01628">
    <property type="entry name" value="HrcA"/>
    <property type="match status" value="1"/>
</dbReference>
<proteinExistence type="inferred from homology"/>
<evidence type="ECO:0000256" key="1">
    <source>
        <dbReference type="ARBA" id="ARBA00022491"/>
    </source>
</evidence>
<keyword evidence="2 5" id="KW-0805">Transcription regulation</keyword>
<protein>
    <recommendedName>
        <fullName evidence="5">Heat-inducible transcription repressor HrcA</fullName>
    </recommendedName>
</protein>
<feature type="domain" description="Heat-inducible transcription repressor HrcA C-terminal" evidence="6">
    <location>
        <begin position="104"/>
        <end position="322"/>
    </location>
</feature>
<dbReference type="Gene3D" id="1.10.10.10">
    <property type="entry name" value="Winged helix-like DNA-binding domain superfamily/Winged helix DNA-binding domain"/>
    <property type="match status" value="1"/>
</dbReference>
<dbReference type="InterPro" id="IPR036390">
    <property type="entry name" value="WH_DNA-bd_sf"/>
</dbReference>
<organism evidence="7 8">
    <name type="scientific">Bacillus seohaeanensis</name>
    <dbReference type="NCBI Taxonomy" id="284580"/>
    <lineage>
        <taxon>Bacteria</taxon>
        <taxon>Bacillati</taxon>
        <taxon>Bacillota</taxon>
        <taxon>Bacilli</taxon>
        <taxon>Bacillales</taxon>
        <taxon>Bacillaceae</taxon>
        <taxon>Bacillus</taxon>
    </lineage>
</organism>
<dbReference type="HAMAP" id="MF_00081">
    <property type="entry name" value="HrcA"/>
    <property type="match status" value="1"/>
</dbReference>
<sequence length="344" mass="38826">MLTDRQLLILQVIIDDFIRSAQPIGSRSLSKKEDISFSSATIRNEMADLEDLGFIEKTHTSSGRVPSEKGYRYYVDHLLSPQQLNQGDVDALRSVFAEKIYELEKVVQKSAKILSELTSYTTILLGPDLKENRLKKIQLVPLNNNTAVAIIVTDNGHVENRMFQLPPTMNPAELEKLVNILNDRLTGVQISDLHDKIFKEVALLLKQHIQNYDFILHSLTQSLDMPTHDKLFFGGKTNMLNQPEFNDIQKVRLLLNMIEQEDSLYDIIRPAGSGLSVKIGRENNHLAMENCSLITASYSIGAEQVGSIAILGPTRMEYSRVISLLDFFTDDMSKVLTKLYQSGL</sequence>
<evidence type="ECO:0000256" key="5">
    <source>
        <dbReference type="HAMAP-Rule" id="MF_00081"/>
    </source>
</evidence>
<comment type="function">
    <text evidence="5">Negative regulator of class I heat shock genes (grpE-dnaK-dnaJ and groELS operons). Prevents heat-shock induction of these operons.</text>
</comment>
<dbReference type="Gene3D" id="3.30.450.40">
    <property type="match status" value="1"/>
</dbReference>
<gene>
    <name evidence="5 7" type="primary">hrcA</name>
    <name evidence="7" type="ORF">ACFSUL_04095</name>
</gene>
<keyword evidence="4 5" id="KW-0804">Transcription</keyword>
<comment type="similarity">
    <text evidence="5">Belongs to the HrcA family.</text>
</comment>